<dbReference type="Pfam" id="PF01273">
    <property type="entry name" value="LBP_BPI_CETP"/>
    <property type="match status" value="1"/>
</dbReference>
<evidence type="ECO:0000259" key="4">
    <source>
        <dbReference type="SMART" id="SM00328"/>
    </source>
</evidence>
<reference evidence="7" key="1">
    <citation type="submission" date="2022-11" db="UniProtKB">
        <authorList>
            <consortium name="WormBaseParasite"/>
        </authorList>
    </citation>
    <scope>IDENTIFICATION</scope>
</reference>
<dbReference type="InterPro" id="IPR032942">
    <property type="entry name" value="BPI/LBP/Plunc"/>
</dbReference>
<evidence type="ECO:0000313" key="6">
    <source>
        <dbReference type="Proteomes" id="UP000887574"/>
    </source>
</evidence>
<keyword evidence="3" id="KW-0472">Membrane</keyword>
<dbReference type="InterPro" id="IPR017943">
    <property type="entry name" value="Bactericidal_perm-incr_a/b_dom"/>
</dbReference>
<name>A0A915ELN8_9BILA</name>
<organism evidence="6 7">
    <name type="scientific">Ditylenchus dipsaci</name>
    <dbReference type="NCBI Taxonomy" id="166011"/>
    <lineage>
        <taxon>Eukaryota</taxon>
        <taxon>Metazoa</taxon>
        <taxon>Ecdysozoa</taxon>
        <taxon>Nematoda</taxon>
        <taxon>Chromadorea</taxon>
        <taxon>Rhabditida</taxon>
        <taxon>Tylenchina</taxon>
        <taxon>Tylenchomorpha</taxon>
        <taxon>Sphaerularioidea</taxon>
        <taxon>Anguinidae</taxon>
        <taxon>Anguininae</taxon>
        <taxon>Ditylenchus</taxon>
    </lineage>
</organism>
<dbReference type="SUPFAM" id="SSF55394">
    <property type="entry name" value="Bactericidal permeability-increasing protein, BPI"/>
    <property type="match status" value="2"/>
</dbReference>
<dbReference type="WBParaSite" id="jg670">
    <property type="protein sequence ID" value="jg670"/>
    <property type="gene ID" value="jg670"/>
</dbReference>
<feature type="transmembrane region" description="Helical" evidence="3">
    <location>
        <begin position="31"/>
        <end position="53"/>
    </location>
</feature>
<proteinExistence type="inferred from homology"/>
<protein>
    <submittedName>
        <fullName evidence="7">Lipopolysaccharide-binding protein</fullName>
    </submittedName>
</protein>
<keyword evidence="6" id="KW-1185">Reference proteome</keyword>
<keyword evidence="3" id="KW-0812">Transmembrane</keyword>
<feature type="domain" description="Lipid-binding serum glycoprotein C-terminal" evidence="5">
    <location>
        <begin position="278"/>
        <end position="472"/>
    </location>
</feature>
<dbReference type="InterPro" id="IPR017942">
    <property type="entry name" value="Lipid-bd_serum_glycop_N"/>
</dbReference>
<dbReference type="Pfam" id="PF02886">
    <property type="entry name" value="LBP_BPI_CETP_C"/>
    <property type="match status" value="1"/>
</dbReference>
<accession>A0A915ELN8</accession>
<evidence type="ECO:0000256" key="2">
    <source>
        <dbReference type="ARBA" id="ARBA00023157"/>
    </source>
</evidence>
<keyword evidence="3" id="KW-1133">Transmembrane helix</keyword>
<dbReference type="InterPro" id="IPR001124">
    <property type="entry name" value="Lipid-bd_serum_glycop_C"/>
</dbReference>
<dbReference type="SMART" id="SM00329">
    <property type="entry name" value="BPI2"/>
    <property type="match status" value="1"/>
</dbReference>
<comment type="similarity">
    <text evidence="1">Belongs to the BPI/LBP/Plunc superfamily. BPI/LBP family.</text>
</comment>
<dbReference type="GO" id="GO:0008289">
    <property type="term" value="F:lipid binding"/>
    <property type="evidence" value="ECO:0007669"/>
    <property type="project" value="InterPro"/>
</dbReference>
<dbReference type="PANTHER" id="PTHR10504:SF145">
    <property type="entry name" value="PROTEIN CBG15266"/>
    <property type="match status" value="1"/>
</dbReference>
<dbReference type="Proteomes" id="UP000887574">
    <property type="component" value="Unplaced"/>
</dbReference>
<evidence type="ECO:0000313" key="7">
    <source>
        <dbReference type="WBParaSite" id="jg670"/>
    </source>
</evidence>
<dbReference type="PANTHER" id="PTHR10504">
    <property type="entry name" value="BACTERICIDAL PERMEABILITY-INCREASING BPI PROTEIN-RELATED"/>
    <property type="match status" value="1"/>
</dbReference>
<dbReference type="GO" id="GO:0005615">
    <property type="term" value="C:extracellular space"/>
    <property type="evidence" value="ECO:0007669"/>
    <property type="project" value="TreeGrafter"/>
</dbReference>
<dbReference type="AlphaFoldDB" id="A0A915ELN8"/>
<evidence type="ECO:0000256" key="3">
    <source>
        <dbReference type="SAM" id="Phobius"/>
    </source>
</evidence>
<evidence type="ECO:0000259" key="5">
    <source>
        <dbReference type="SMART" id="SM00329"/>
    </source>
</evidence>
<dbReference type="Gene3D" id="3.15.10.10">
    <property type="entry name" value="Bactericidal permeability-increasing protein, domain 1"/>
    <property type="match status" value="1"/>
</dbReference>
<dbReference type="Gene3D" id="3.15.20.10">
    <property type="entry name" value="Bactericidal permeability-increasing protein, domain 2"/>
    <property type="match status" value="1"/>
</dbReference>
<feature type="domain" description="Lipid-binding serum glycoprotein N-terminal" evidence="4">
    <location>
        <begin position="55"/>
        <end position="268"/>
    </location>
</feature>
<dbReference type="SMART" id="SM00328">
    <property type="entry name" value="BPI1"/>
    <property type="match status" value="1"/>
</dbReference>
<sequence length="495" mass="55375">MIQHTAELGSRGAVVPHKVLPRKLSDVSWKAYFVCTALGHLLLLFSTIFPTLAARISTTGLEFFSSIGHKIVDHEFPKTEFPPISLPIDGGPGSGSVDVFDLHIPKFQSPHFNFKLAPPNGIFFRSQDGAVKVRGKWKATYDWITTFHISGWLEMIATDIRAELTLGLHGKGVKPQVDVFNCKAEIEQVEVQIAVKQAIHEQFCLTTRTLILDDLNKALMSLPTTVPVARPVFLDYAYTNDTVVSNSYIQASAYIDVVLNNASCHLPVVPLENLSAPESENYMVSFWMSETIFNCLLESVHNTGLLKFVVDKDFDNQKFAPYLSTSCSFYKQHVDLVFHSAKPATASVDEHGVLVNAHFYVDFFISPWQQHSSKILARLAMDSNSTVMPMIFDSKIGGKLNNTEVEFTQVFSTFGDFSDRFLRFFSTILKPLISVGVETTLRHGIPIPLVENIQLGNHTQVTSFDGKIRVDTDLLYVVNSTNKRALNFDARLMNF</sequence>
<evidence type="ECO:0000256" key="1">
    <source>
        <dbReference type="ARBA" id="ARBA00007292"/>
    </source>
</evidence>
<keyword evidence="2" id="KW-1015">Disulfide bond</keyword>